<dbReference type="Proteomes" id="UP000824139">
    <property type="component" value="Unassembled WGS sequence"/>
</dbReference>
<accession>A0A9D1K4A6</accession>
<evidence type="ECO:0000313" key="2">
    <source>
        <dbReference type="Proteomes" id="UP000824139"/>
    </source>
</evidence>
<dbReference type="AlphaFoldDB" id="A0A9D1K4A6"/>
<gene>
    <name evidence="1" type="ORF">IAD41_04830</name>
</gene>
<sequence length="185" mass="21036">MQVNGINTNYNSRPAFQARIPQELQNNILRQAVEFGTEGLNNAKKQIANVQRWGRPTTILETAFDLSSKTSKLGISNFSISKLYGAGLEKQKNNLYDTFMSLKEQDILKAEKQIAWEVENSKMDLINRACRDKKLMKKITGETNPTDEKLASAIDKLDEEQVVTLRFGLDEPTKFEQGPTLDFEF</sequence>
<comment type="caution">
    <text evidence="1">The sequence shown here is derived from an EMBL/GenBank/DDBJ whole genome shotgun (WGS) entry which is preliminary data.</text>
</comment>
<name>A0A9D1K4A6_9BACT</name>
<reference evidence="1" key="2">
    <citation type="journal article" date="2021" name="PeerJ">
        <title>Extensive microbial diversity within the chicken gut microbiome revealed by metagenomics and culture.</title>
        <authorList>
            <person name="Gilroy R."/>
            <person name="Ravi A."/>
            <person name="Getino M."/>
            <person name="Pursley I."/>
            <person name="Horton D.L."/>
            <person name="Alikhan N.F."/>
            <person name="Baker D."/>
            <person name="Gharbi K."/>
            <person name="Hall N."/>
            <person name="Watson M."/>
            <person name="Adriaenssens E.M."/>
            <person name="Foster-Nyarko E."/>
            <person name="Jarju S."/>
            <person name="Secka A."/>
            <person name="Antonio M."/>
            <person name="Oren A."/>
            <person name="Chaudhuri R.R."/>
            <person name="La Ragione R."/>
            <person name="Hildebrand F."/>
            <person name="Pallen M.J."/>
        </authorList>
    </citation>
    <scope>NUCLEOTIDE SEQUENCE</scope>
    <source>
        <strain evidence="1">CHK152-2994</strain>
    </source>
</reference>
<evidence type="ECO:0000313" key="1">
    <source>
        <dbReference type="EMBL" id="HIS82913.1"/>
    </source>
</evidence>
<protein>
    <submittedName>
        <fullName evidence="1">Uncharacterized protein</fullName>
    </submittedName>
</protein>
<proteinExistence type="predicted"/>
<dbReference type="EMBL" id="DVJO01000104">
    <property type="protein sequence ID" value="HIS82913.1"/>
    <property type="molecule type" value="Genomic_DNA"/>
</dbReference>
<organism evidence="1 2">
    <name type="scientific">Candidatus Scatenecus faecavium</name>
    <dbReference type="NCBI Taxonomy" id="2840915"/>
    <lineage>
        <taxon>Bacteria</taxon>
        <taxon>Candidatus Scatenecus</taxon>
    </lineage>
</organism>
<reference evidence="1" key="1">
    <citation type="submission" date="2020-10" db="EMBL/GenBank/DDBJ databases">
        <authorList>
            <person name="Gilroy R."/>
        </authorList>
    </citation>
    <scope>NUCLEOTIDE SEQUENCE</scope>
    <source>
        <strain evidence="1">CHK152-2994</strain>
    </source>
</reference>